<keyword evidence="3" id="KW-1185">Reference proteome</keyword>
<comment type="caution">
    <text evidence="2">The sequence shown here is derived from an EMBL/GenBank/DDBJ whole genome shotgun (WGS) entry which is preliminary data.</text>
</comment>
<accession>A0A423TQZ1</accession>
<name>A0A423TQZ1_PENVA</name>
<protein>
    <submittedName>
        <fullName evidence="2">Uncharacterized protein</fullName>
    </submittedName>
</protein>
<sequence>MFVREDASFCSLKCGFVERDSRRRCGLCHLLLRMQISKVSRRARTSPPLRASGSGKPAYERVSAAAAPRDVSGREGQKLLVRDSDGRGEVSSPGRVQLRGRGRSPKGCTELSGAIIYDDLPSAPSIVPARTRPRFKPVPLDGEEVVGMTMGVHLYTPEPRSAAPSEHLYQSISSGSETCSYSTSEAAPHDGRSLLRPPHPRGGHCPSPILADTDSEDEPLGPGGVVPPSDNDTPNTSPNHSRYYCPSAPPHRLSPAGSGSDYESVYYVGGIRRERPLTPQERGLPPLPSRTDRFRIYFSVERGQRRPPGRRGSSGRRHSGHHHPLHPQPHHPPEAEPLYENLT</sequence>
<proteinExistence type="predicted"/>
<feature type="region of interest" description="Disordered" evidence="1">
    <location>
        <begin position="157"/>
        <end position="343"/>
    </location>
</feature>
<evidence type="ECO:0000313" key="2">
    <source>
        <dbReference type="EMBL" id="ROT78876.1"/>
    </source>
</evidence>
<evidence type="ECO:0000256" key="1">
    <source>
        <dbReference type="SAM" id="MobiDB-lite"/>
    </source>
</evidence>
<feature type="compositionally biased region" description="Basic and acidic residues" evidence="1">
    <location>
        <begin position="71"/>
        <end position="88"/>
    </location>
</feature>
<dbReference type="AlphaFoldDB" id="A0A423TQZ1"/>
<organism evidence="2 3">
    <name type="scientific">Penaeus vannamei</name>
    <name type="common">Whiteleg shrimp</name>
    <name type="synonym">Litopenaeus vannamei</name>
    <dbReference type="NCBI Taxonomy" id="6689"/>
    <lineage>
        <taxon>Eukaryota</taxon>
        <taxon>Metazoa</taxon>
        <taxon>Ecdysozoa</taxon>
        <taxon>Arthropoda</taxon>
        <taxon>Crustacea</taxon>
        <taxon>Multicrustacea</taxon>
        <taxon>Malacostraca</taxon>
        <taxon>Eumalacostraca</taxon>
        <taxon>Eucarida</taxon>
        <taxon>Decapoda</taxon>
        <taxon>Dendrobranchiata</taxon>
        <taxon>Penaeoidea</taxon>
        <taxon>Penaeidae</taxon>
        <taxon>Penaeus</taxon>
    </lineage>
</organism>
<feature type="compositionally biased region" description="Polar residues" evidence="1">
    <location>
        <begin position="230"/>
        <end position="240"/>
    </location>
</feature>
<dbReference type="OrthoDB" id="6364625at2759"/>
<reference evidence="2 3" key="2">
    <citation type="submission" date="2019-01" db="EMBL/GenBank/DDBJ databases">
        <title>The decoding of complex shrimp genome reveals the adaptation for benthos swimmer, frequently molting mechanism and breeding impact on genome.</title>
        <authorList>
            <person name="Sun Y."/>
            <person name="Gao Y."/>
            <person name="Yu Y."/>
        </authorList>
    </citation>
    <scope>NUCLEOTIDE SEQUENCE [LARGE SCALE GENOMIC DNA]</scope>
    <source>
        <tissue evidence="2">Muscle</tissue>
    </source>
</reference>
<feature type="region of interest" description="Disordered" evidence="1">
    <location>
        <begin position="41"/>
        <end position="107"/>
    </location>
</feature>
<feature type="compositionally biased region" description="Low complexity" evidence="1">
    <location>
        <begin position="171"/>
        <end position="185"/>
    </location>
</feature>
<evidence type="ECO:0000313" key="3">
    <source>
        <dbReference type="Proteomes" id="UP000283509"/>
    </source>
</evidence>
<gene>
    <name evidence="2" type="ORF">C7M84_002408</name>
</gene>
<feature type="compositionally biased region" description="Basic residues" evidence="1">
    <location>
        <begin position="305"/>
        <end position="329"/>
    </location>
</feature>
<dbReference type="Proteomes" id="UP000283509">
    <property type="component" value="Unassembled WGS sequence"/>
</dbReference>
<dbReference type="EMBL" id="QCYY01001317">
    <property type="protein sequence ID" value="ROT78876.1"/>
    <property type="molecule type" value="Genomic_DNA"/>
</dbReference>
<reference evidence="2 3" key="1">
    <citation type="submission" date="2018-04" db="EMBL/GenBank/DDBJ databases">
        <authorList>
            <person name="Zhang X."/>
            <person name="Yuan J."/>
            <person name="Li F."/>
            <person name="Xiang J."/>
        </authorList>
    </citation>
    <scope>NUCLEOTIDE SEQUENCE [LARGE SCALE GENOMIC DNA]</scope>
    <source>
        <tissue evidence="2">Muscle</tissue>
    </source>
</reference>